<dbReference type="PANTHER" id="PTHR46108:SF4">
    <property type="entry name" value="BLUE CHEESE"/>
    <property type="match status" value="1"/>
</dbReference>
<evidence type="ECO:0000313" key="2">
    <source>
        <dbReference type="EMBL" id="KAB8218365.1"/>
    </source>
</evidence>
<accession>A0A5N6EMU6</accession>
<proteinExistence type="predicted"/>
<dbReference type="Proteomes" id="UP000326799">
    <property type="component" value="Unassembled WGS sequence"/>
</dbReference>
<protein>
    <recommendedName>
        <fullName evidence="4">WD40-repeat-containing domain protein</fullName>
    </recommendedName>
</protein>
<dbReference type="Gene3D" id="2.130.10.10">
    <property type="entry name" value="YVTN repeat-like/Quinoprotein amine dehydrogenase"/>
    <property type="match status" value="1"/>
</dbReference>
<dbReference type="PANTHER" id="PTHR46108">
    <property type="entry name" value="BLUE CHEESE"/>
    <property type="match status" value="1"/>
</dbReference>
<keyword evidence="3" id="KW-1185">Reference proteome</keyword>
<organism evidence="2 3">
    <name type="scientific">Aspergillus novoparasiticus</name>
    <dbReference type="NCBI Taxonomy" id="986946"/>
    <lineage>
        <taxon>Eukaryota</taxon>
        <taxon>Fungi</taxon>
        <taxon>Dikarya</taxon>
        <taxon>Ascomycota</taxon>
        <taxon>Pezizomycotina</taxon>
        <taxon>Eurotiomycetes</taxon>
        <taxon>Eurotiomycetidae</taxon>
        <taxon>Eurotiales</taxon>
        <taxon>Aspergillaceae</taxon>
        <taxon>Aspergillus</taxon>
        <taxon>Aspergillus subgen. Circumdati</taxon>
    </lineage>
</organism>
<dbReference type="EMBL" id="ML733451">
    <property type="protein sequence ID" value="KAB8218365.1"/>
    <property type="molecule type" value="Genomic_DNA"/>
</dbReference>
<reference evidence="2 3" key="1">
    <citation type="submission" date="2019-04" db="EMBL/GenBank/DDBJ databases">
        <title>Fungal friends and foes A comparative genomics study of 23 Aspergillus species from section Flavi.</title>
        <authorList>
            <consortium name="DOE Joint Genome Institute"/>
            <person name="Kjaerbolling I."/>
            <person name="Vesth T.C."/>
            <person name="Frisvad J.C."/>
            <person name="Nybo J.L."/>
            <person name="Theobald S."/>
            <person name="Kildgaard S."/>
            <person name="Petersen T.I."/>
            <person name="Kuo A."/>
            <person name="Sato A."/>
            <person name="Lyhne E.K."/>
            <person name="Kogle M.E."/>
            <person name="Wiebenga A."/>
            <person name="Kun R.S."/>
            <person name="Lubbers R.J."/>
            <person name="Makela M.R."/>
            <person name="Barry K."/>
            <person name="Chovatia M."/>
            <person name="Clum A."/>
            <person name="Daum C."/>
            <person name="Haridas S."/>
            <person name="He G."/>
            <person name="LaButti K."/>
            <person name="Lipzen A."/>
            <person name="Mondo S."/>
            <person name="Pangilinan J."/>
            <person name="Riley R."/>
            <person name="Salamov A."/>
            <person name="Simmons B.A."/>
            <person name="Magnuson J.K."/>
            <person name="Henrissat B."/>
            <person name="Mortensen U.H."/>
            <person name="Larsen T.O."/>
            <person name="De vries R.P."/>
            <person name="Grigoriev I.V."/>
            <person name="Machida M."/>
            <person name="Baker S.E."/>
            <person name="Andersen M.R."/>
        </authorList>
    </citation>
    <scope>NUCLEOTIDE SEQUENCE [LARGE SCALE GENOMIC DNA]</scope>
    <source>
        <strain evidence="2 3">CBS 126849</strain>
    </source>
</reference>
<sequence length="156" mass="17797">MLWDLNRQTFVRELPAKGHVDCARINDVTGEIAVCRGSRISLYTLNGALLLDQAVCESDDDQVMSCVFYEGVNNEWQERELLFTGHRRGVVNIWSKIVHNGRFEFELIRQLHHTDSSRDNGANISSGISCILTLPHVVYTGDEVGKVYEWSCVQRR</sequence>
<name>A0A5N6EMU6_9EURO</name>
<dbReference type="InterPro" id="IPR051944">
    <property type="entry name" value="BEACH_domain_protein"/>
</dbReference>
<evidence type="ECO:0000256" key="1">
    <source>
        <dbReference type="ARBA" id="ARBA00022574"/>
    </source>
</evidence>
<keyword evidence="1" id="KW-0853">WD repeat</keyword>
<dbReference type="InterPro" id="IPR015943">
    <property type="entry name" value="WD40/YVTN_repeat-like_dom_sf"/>
</dbReference>
<gene>
    <name evidence="2" type="ORF">BDV33DRAFT_205569</name>
</gene>
<evidence type="ECO:0000313" key="3">
    <source>
        <dbReference type="Proteomes" id="UP000326799"/>
    </source>
</evidence>
<dbReference type="AlphaFoldDB" id="A0A5N6EMU6"/>
<dbReference type="SUPFAM" id="SSF50978">
    <property type="entry name" value="WD40 repeat-like"/>
    <property type="match status" value="1"/>
</dbReference>
<dbReference type="InterPro" id="IPR036322">
    <property type="entry name" value="WD40_repeat_dom_sf"/>
</dbReference>
<evidence type="ECO:0008006" key="4">
    <source>
        <dbReference type="Google" id="ProtNLM"/>
    </source>
</evidence>